<evidence type="ECO:0000256" key="1">
    <source>
        <dbReference type="SAM" id="Phobius"/>
    </source>
</evidence>
<keyword evidence="3" id="KW-1185">Reference proteome</keyword>
<dbReference type="Proteomes" id="UP000287605">
    <property type="component" value="Unassembled WGS sequence"/>
</dbReference>
<reference evidence="2 3" key="1">
    <citation type="submission" date="2017-05" db="EMBL/GenBank/DDBJ databases">
        <title>Vagococcus spp. assemblies.</title>
        <authorList>
            <person name="Gulvik C.A."/>
        </authorList>
    </citation>
    <scope>NUCLEOTIDE SEQUENCE [LARGE SCALE GENOMIC DNA]</scope>
    <source>
        <strain evidence="2 3">CCUG 51432</strain>
    </source>
</reference>
<feature type="transmembrane region" description="Helical" evidence="1">
    <location>
        <begin position="168"/>
        <end position="194"/>
    </location>
</feature>
<evidence type="ECO:0000313" key="2">
    <source>
        <dbReference type="EMBL" id="RSU11542.1"/>
    </source>
</evidence>
<proteinExistence type="predicted"/>
<gene>
    <name evidence="2" type="ORF">CBF29_07620</name>
</gene>
<feature type="transmembrane region" description="Helical" evidence="1">
    <location>
        <begin position="30"/>
        <end position="52"/>
    </location>
</feature>
<accession>A0A430AU07</accession>
<feature type="transmembrane region" description="Helical" evidence="1">
    <location>
        <begin position="131"/>
        <end position="148"/>
    </location>
</feature>
<sequence length="235" mass="27822">MDFYSKEIYEEYKKIISKYTVRGLFKGAKLYLKILLILTISMYALTVIALLYKPLTDYLVEILAIFVIVFLITACVISKQSNSNTKEDDIKELDTKVAEMGYDDEMIQQIIKKNVELDSEFKEEKNKKFDWFFKLFTTFYLSLFLFFSKEIWDLFKNNLQKNLERNSYVMATIAFLLIVVGVCIIYYALTLFFVEPKLSKIKYFNNALYEVLVYRKKKDIMYIKVSFNTTLPPAK</sequence>
<dbReference type="EMBL" id="NGKA01000010">
    <property type="protein sequence ID" value="RSU11542.1"/>
    <property type="molecule type" value="Genomic_DNA"/>
</dbReference>
<protein>
    <submittedName>
        <fullName evidence="2">Uncharacterized protein</fullName>
    </submittedName>
</protein>
<comment type="caution">
    <text evidence="2">The sequence shown here is derived from an EMBL/GenBank/DDBJ whole genome shotgun (WGS) entry which is preliminary data.</text>
</comment>
<keyword evidence="1" id="KW-1133">Transmembrane helix</keyword>
<evidence type="ECO:0000313" key="3">
    <source>
        <dbReference type="Proteomes" id="UP000287605"/>
    </source>
</evidence>
<name>A0A430AU07_9ENTE</name>
<dbReference type="AlphaFoldDB" id="A0A430AU07"/>
<feature type="transmembrane region" description="Helical" evidence="1">
    <location>
        <begin position="58"/>
        <end position="77"/>
    </location>
</feature>
<keyword evidence="1" id="KW-0472">Membrane</keyword>
<dbReference type="RefSeq" id="WP_126809167.1">
    <property type="nucleotide sequence ID" value="NZ_NGKA01000010.1"/>
</dbReference>
<organism evidence="2 3">
    <name type="scientific">Vagococcus elongatus</name>
    <dbReference type="NCBI Taxonomy" id="180344"/>
    <lineage>
        <taxon>Bacteria</taxon>
        <taxon>Bacillati</taxon>
        <taxon>Bacillota</taxon>
        <taxon>Bacilli</taxon>
        <taxon>Lactobacillales</taxon>
        <taxon>Enterococcaceae</taxon>
        <taxon>Vagococcus</taxon>
    </lineage>
</organism>
<keyword evidence="1" id="KW-0812">Transmembrane</keyword>